<proteinExistence type="inferred from homology"/>
<dbReference type="FunFam" id="3.40.50.720:FF:000047">
    <property type="entry name" value="NADP-dependent L-serine/L-allo-threonine dehydrogenase"/>
    <property type="match status" value="1"/>
</dbReference>
<dbReference type="InterPro" id="IPR002347">
    <property type="entry name" value="SDR_fam"/>
</dbReference>
<sequence>MTQRGYAVVTGASSGIGAATARALAKEGYQVIAAARRVDMLADLAKENQLITAWELDVTDQASVDALAAHLADKTVNVLVANAGGAFDGTTVADADVESWIKAYDVNVIGALRSIKAIIPALIKSGEGTIVLMGSTAGRIVYENGGSYTAAKHAVAALAETLRLELAGEPVRVVELAPGMVKTDEFAVKRFGGDKERAAKIYEGVAEPLTADDVAEAVRWSVMLPHHFNIDLMVIRPLAQAAQHKVVRKL</sequence>
<keyword evidence="2" id="KW-0560">Oxidoreductase</keyword>
<dbReference type="EMBL" id="JNSL01000199">
    <property type="protein sequence ID" value="KGA13154.1"/>
    <property type="molecule type" value="Genomic_DNA"/>
</dbReference>
<dbReference type="PANTHER" id="PTHR42901">
    <property type="entry name" value="ALCOHOL DEHYDROGENASE"/>
    <property type="match status" value="1"/>
</dbReference>
<evidence type="ECO:0000256" key="1">
    <source>
        <dbReference type="ARBA" id="ARBA00006484"/>
    </source>
</evidence>
<evidence type="ECO:0008006" key="4">
    <source>
        <dbReference type="Google" id="ProtNLM"/>
    </source>
</evidence>
<protein>
    <recommendedName>
        <fullName evidence="4">Oxidoreductase</fullName>
    </recommendedName>
</protein>
<dbReference type="Pfam" id="PF00106">
    <property type="entry name" value="adh_short"/>
    <property type="match status" value="1"/>
</dbReference>
<dbReference type="GO" id="GO:0016616">
    <property type="term" value="F:oxidoreductase activity, acting on the CH-OH group of donors, NAD or NADP as acceptor"/>
    <property type="evidence" value="ECO:0007669"/>
    <property type="project" value="UniProtKB-ARBA"/>
</dbReference>
<comment type="similarity">
    <text evidence="1">Belongs to the short-chain dehydrogenases/reductases (SDR) family.</text>
</comment>
<name>A0A094PTY4_9ZZZZ</name>
<evidence type="ECO:0000313" key="3">
    <source>
        <dbReference type="EMBL" id="KGA13154.1"/>
    </source>
</evidence>
<gene>
    <name evidence="3" type="ORF">GM51_20525</name>
</gene>
<dbReference type="Gene3D" id="3.40.50.720">
    <property type="entry name" value="NAD(P)-binding Rossmann-like Domain"/>
    <property type="match status" value="1"/>
</dbReference>
<dbReference type="InterPro" id="IPR036291">
    <property type="entry name" value="NAD(P)-bd_dom_sf"/>
</dbReference>
<comment type="caution">
    <text evidence="3">The sequence shown here is derived from an EMBL/GenBank/DDBJ whole genome shotgun (WGS) entry which is preliminary data.</text>
</comment>
<dbReference type="PRINTS" id="PR00080">
    <property type="entry name" value="SDRFAMILY"/>
</dbReference>
<evidence type="ECO:0000256" key="2">
    <source>
        <dbReference type="ARBA" id="ARBA00023002"/>
    </source>
</evidence>
<accession>A0A094PTY4</accession>
<reference evidence="3" key="1">
    <citation type="submission" date="2014-06" db="EMBL/GenBank/DDBJ databases">
        <title>Key roles for freshwater Actinobacteria revealed by deep metagenomic sequencing.</title>
        <authorList>
            <person name="Ghai R."/>
            <person name="Mizuno C.M."/>
            <person name="Picazo A."/>
            <person name="Camacho A."/>
            <person name="Rodriguez-Valera F."/>
        </authorList>
    </citation>
    <scope>NUCLEOTIDE SEQUENCE</scope>
</reference>
<dbReference type="SUPFAM" id="SSF51735">
    <property type="entry name" value="NAD(P)-binding Rossmann-fold domains"/>
    <property type="match status" value="1"/>
</dbReference>
<dbReference type="PRINTS" id="PR00081">
    <property type="entry name" value="GDHRDH"/>
</dbReference>
<dbReference type="PROSITE" id="PS00061">
    <property type="entry name" value="ADH_SHORT"/>
    <property type="match status" value="1"/>
</dbReference>
<dbReference type="InterPro" id="IPR020904">
    <property type="entry name" value="Sc_DH/Rdtase_CS"/>
</dbReference>
<dbReference type="PANTHER" id="PTHR42901:SF1">
    <property type="entry name" value="ALCOHOL DEHYDROGENASE"/>
    <property type="match status" value="1"/>
</dbReference>
<organism evidence="3">
    <name type="scientific">freshwater metagenome</name>
    <dbReference type="NCBI Taxonomy" id="449393"/>
    <lineage>
        <taxon>unclassified sequences</taxon>
        <taxon>metagenomes</taxon>
        <taxon>ecological metagenomes</taxon>
    </lineage>
</organism>
<dbReference type="AlphaFoldDB" id="A0A094PTY4"/>